<dbReference type="RefSeq" id="XP_021877538.1">
    <property type="nucleotide sequence ID" value="XM_022028108.1"/>
</dbReference>
<proteinExistence type="predicted"/>
<gene>
    <name evidence="1" type="ORF">BCR41DRAFT_389284</name>
</gene>
<dbReference type="Proteomes" id="UP000193648">
    <property type="component" value="Unassembled WGS sequence"/>
</dbReference>
<accession>A0A1Y2GBM5</accession>
<evidence type="ECO:0000313" key="2">
    <source>
        <dbReference type="Proteomes" id="UP000193648"/>
    </source>
</evidence>
<protein>
    <recommendedName>
        <fullName evidence="3">Arrestin-like N-terminal domain-containing protein</fullName>
    </recommendedName>
</protein>
<evidence type="ECO:0008006" key="3">
    <source>
        <dbReference type="Google" id="ProtNLM"/>
    </source>
</evidence>
<sequence length="451" mass="49820">MDVLNKLAGVKKLAINVNSPTRLGPKGEPLLYGTPEQPAVISGEVVFESDSAFKGQDLTVEVTMMNTSGWTDIAGYHHFPYRSCSVFGKKSISVGLRYSSPGTIQAGKYRATFNVPVNITAPSSMTNEKSWMTYKVTARIPRSLPNADIVEEREVWVINSNISSGQRQGEKLIPCLVYETGDELEPSETLDNPKEEAEEPMPKWIEKLHNFSLFSKKEKVKGPFAPSSAGGLYYTFEVPTTTFIAGETFPIALEALPLISKEDSSPATATSSFGGSPLPTQIDIPKIRVRLEQKMFYWHDNGTAKFPEPREFGCDFPASLITGGDEMKNGWRLLLNATLPRLGAKEVKVEGRLGEENATDGLKPSVRCRSLTIRHNLCVDLIFKDLVRKFKIPITITGPAGSEPVPSRFISDSRWVCTTRPGLLEDKLLTETVVRRIDGIFTAITRTDRGV</sequence>
<dbReference type="EMBL" id="MCFF01000046">
    <property type="protein sequence ID" value="ORZ06375.1"/>
    <property type="molecule type" value="Genomic_DNA"/>
</dbReference>
<keyword evidence="2" id="KW-1185">Reference proteome</keyword>
<dbReference type="InParanoid" id="A0A1Y2GBM5"/>
<name>A0A1Y2GBM5_9FUNG</name>
<evidence type="ECO:0000313" key="1">
    <source>
        <dbReference type="EMBL" id="ORZ06375.1"/>
    </source>
</evidence>
<dbReference type="AlphaFoldDB" id="A0A1Y2GBM5"/>
<organism evidence="1 2">
    <name type="scientific">Lobosporangium transversale</name>
    <dbReference type="NCBI Taxonomy" id="64571"/>
    <lineage>
        <taxon>Eukaryota</taxon>
        <taxon>Fungi</taxon>
        <taxon>Fungi incertae sedis</taxon>
        <taxon>Mucoromycota</taxon>
        <taxon>Mortierellomycotina</taxon>
        <taxon>Mortierellomycetes</taxon>
        <taxon>Mortierellales</taxon>
        <taxon>Mortierellaceae</taxon>
        <taxon>Lobosporangium</taxon>
    </lineage>
</organism>
<dbReference type="Gene3D" id="2.60.40.640">
    <property type="match status" value="1"/>
</dbReference>
<reference evidence="1 2" key="1">
    <citation type="submission" date="2016-07" db="EMBL/GenBank/DDBJ databases">
        <title>Pervasive Adenine N6-methylation of Active Genes in Fungi.</title>
        <authorList>
            <consortium name="DOE Joint Genome Institute"/>
            <person name="Mondo S.J."/>
            <person name="Dannebaum R.O."/>
            <person name="Kuo R.C."/>
            <person name="Labutti K."/>
            <person name="Haridas S."/>
            <person name="Kuo A."/>
            <person name="Salamov A."/>
            <person name="Ahrendt S.R."/>
            <person name="Lipzen A."/>
            <person name="Sullivan W."/>
            <person name="Andreopoulos W.B."/>
            <person name="Clum A."/>
            <person name="Lindquist E."/>
            <person name="Daum C."/>
            <person name="Ramamoorthy G.K."/>
            <person name="Gryganskyi A."/>
            <person name="Culley D."/>
            <person name="Magnuson J.K."/>
            <person name="James T.Y."/>
            <person name="O'Malley M.A."/>
            <person name="Stajich J.E."/>
            <person name="Spatafora J.W."/>
            <person name="Visel A."/>
            <person name="Grigoriev I.V."/>
        </authorList>
    </citation>
    <scope>NUCLEOTIDE SEQUENCE [LARGE SCALE GENOMIC DNA]</scope>
    <source>
        <strain evidence="1 2">NRRL 3116</strain>
    </source>
</reference>
<comment type="caution">
    <text evidence="1">The sequence shown here is derived from an EMBL/GenBank/DDBJ whole genome shotgun (WGS) entry which is preliminary data.</text>
</comment>
<dbReference type="InterPro" id="IPR014752">
    <property type="entry name" value="Arrestin-like_C"/>
</dbReference>
<dbReference type="OrthoDB" id="2365182at2759"/>
<dbReference type="GeneID" id="33569951"/>